<comment type="similarity">
    <text evidence="1">Belongs to the short-chain dehydrogenases/reductases (SDR) family.</text>
</comment>
<dbReference type="Proteomes" id="UP000700596">
    <property type="component" value="Unassembled WGS sequence"/>
</dbReference>
<evidence type="ECO:0000313" key="7">
    <source>
        <dbReference type="Proteomes" id="UP000700596"/>
    </source>
</evidence>
<keyword evidence="5" id="KW-1133">Transmembrane helix</keyword>
<evidence type="ECO:0000256" key="2">
    <source>
        <dbReference type="ARBA" id="ARBA00022857"/>
    </source>
</evidence>
<gene>
    <name evidence="6" type="ORF">B0J11DRAFT_471644</name>
</gene>
<feature type="compositionally biased region" description="Basic and acidic residues" evidence="4">
    <location>
        <begin position="381"/>
        <end position="404"/>
    </location>
</feature>
<dbReference type="Pfam" id="PF00106">
    <property type="entry name" value="adh_short"/>
    <property type="match status" value="1"/>
</dbReference>
<evidence type="ECO:0008006" key="8">
    <source>
        <dbReference type="Google" id="ProtNLM"/>
    </source>
</evidence>
<name>A0A9P9IC72_9PLEO</name>
<feature type="transmembrane region" description="Helical" evidence="5">
    <location>
        <begin position="289"/>
        <end position="311"/>
    </location>
</feature>
<dbReference type="InterPro" id="IPR002347">
    <property type="entry name" value="SDR_fam"/>
</dbReference>
<keyword evidence="3" id="KW-0560">Oxidoreductase</keyword>
<dbReference type="SUPFAM" id="SSF51735">
    <property type="entry name" value="NAD(P)-binding Rossmann-fold domains"/>
    <property type="match status" value="1"/>
</dbReference>
<dbReference type="OrthoDB" id="191979at2759"/>
<keyword evidence="5" id="KW-0812">Transmembrane</keyword>
<protein>
    <recommendedName>
        <fullName evidence="8">NAD(P)-binding protein</fullName>
    </recommendedName>
</protein>
<evidence type="ECO:0000256" key="1">
    <source>
        <dbReference type="ARBA" id="ARBA00006484"/>
    </source>
</evidence>
<keyword evidence="5" id="KW-0472">Membrane</keyword>
<dbReference type="PANTHER" id="PTHR24320:SF285">
    <property type="entry name" value="RETINOL DEHYDROGENASE 14"/>
    <property type="match status" value="1"/>
</dbReference>
<dbReference type="GO" id="GO:0016491">
    <property type="term" value="F:oxidoreductase activity"/>
    <property type="evidence" value="ECO:0007669"/>
    <property type="project" value="UniProtKB-KW"/>
</dbReference>
<dbReference type="AlphaFoldDB" id="A0A9P9IC72"/>
<dbReference type="PANTHER" id="PTHR24320">
    <property type="entry name" value="RETINOL DEHYDROGENASE"/>
    <property type="match status" value="1"/>
</dbReference>
<dbReference type="Gene3D" id="3.40.50.720">
    <property type="entry name" value="NAD(P)-binding Rossmann-like Domain"/>
    <property type="match status" value="1"/>
</dbReference>
<evidence type="ECO:0000256" key="5">
    <source>
        <dbReference type="SAM" id="Phobius"/>
    </source>
</evidence>
<proteinExistence type="inferred from homology"/>
<dbReference type="EMBL" id="JAGMWT010000017">
    <property type="protein sequence ID" value="KAH7114409.1"/>
    <property type="molecule type" value="Genomic_DNA"/>
</dbReference>
<sequence>MPVDILSKIFAEGLGSIPYGWTIVKAAPLLALLYALKFYFNGATNGSERNMHSKVVMITGGTSGIGAEVAKGLASRGAQIVLLTQTPLTDPFLVDYIMDLRTQTNNEMITAEHVDLTSLHSIRVFATKWVDNAPPRRLDTIILCANTRTPTGGKATTTEDGLETTWGLNYMANFHLLSILSPALRAQPPDRDVRIIFGTCSSYLGGKLPEFAPETSGAKGKAKGKKDGPESIAFTPSGVYATSKLALMTFAIAFQKHLSAYARPDKNPVNARVIIVDPGWTRTPGMRRFLTFGSLWGLALYLISWPLWWLILKSGDQGAQTFLYAAMEAQWGRGDGGVFLKECGEYKFMRSEIEDEGVQKKLWEVSEATVQALEKEGAVRRARDKKAEEAGKKKEEKEKEREGGRVQWSKMGLEGRSRGKGNEDRLVVDGDIWGLWRCRCVYEKATYICWSDGIQVLSGLDKKFIDL</sequence>
<evidence type="ECO:0000313" key="6">
    <source>
        <dbReference type="EMBL" id="KAH7114409.1"/>
    </source>
</evidence>
<evidence type="ECO:0000256" key="4">
    <source>
        <dbReference type="SAM" id="MobiDB-lite"/>
    </source>
</evidence>
<evidence type="ECO:0000256" key="3">
    <source>
        <dbReference type="ARBA" id="ARBA00023002"/>
    </source>
</evidence>
<feature type="region of interest" description="Disordered" evidence="4">
    <location>
        <begin position="381"/>
        <end position="406"/>
    </location>
</feature>
<keyword evidence="2" id="KW-0521">NADP</keyword>
<comment type="caution">
    <text evidence="6">The sequence shown here is derived from an EMBL/GenBank/DDBJ whole genome shotgun (WGS) entry which is preliminary data.</text>
</comment>
<accession>A0A9P9IC72</accession>
<dbReference type="PROSITE" id="PS00061">
    <property type="entry name" value="ADH_SHORT"/>
    <property type="match status" value="1"/>
</dbReference>
<dbReference type="PRINTS" id="PR00081">
    <property type="entry name" value="GDHRDH"/>
</dbReference>
<dbReference type="InterPro" id="IPR036291">
    <property type="entry name" value="NAD(P)-bd_dom_sf"/>
</dbReference>
<organism evidence="6 7">
    <name type="scientific">Dendryphion nanum</name>
    <dbReference type="NCBI Taxonomy" id="256645"/>
    <lineage>
        <taxon>Eukaryota</taxon>
        <taxon>Fungi</taxon>
        <taxon>Dikarya</taxon>
        <taxon>Ascomycota</taxon>
        <taxon>Pezizomycotina</taxon>
        <taxon>Dothideomycetes</taxon>
        <taxon>Pleosporomycetidae</taxon>
        <taxon>Pleosporales</taxon>
        <taxon>Torulaceae</taxon>
        <taxon>Dendryphion</taxon>
    </lineage>
</organism>
<feature type="transmembrane region" description="Helical" evidence="5">
    <location>
        <begin position="20"/>
        <end position="40"/>
    </location>
</feature>
<dbReference type="InterPro" id="IPR020904">
    <property type="entry name" value="Sc_DH/Rdtase_CS"/>
</dbReference>
<keyword evidence="7" id="KW-1185">Reference proteome</keyword>
<reference evidence="6" key="1">
    <citation type="journal article" date="2021" name="Nat. Commun.">
        <title>Genetic determinants of endophytism in the Arabidopsis root mycobiome.</title>
        <authorList>
            <person name="Mesny F."/>
            <person name="Miyauchi S."/>
            <person name="Thiergart T."/>
            <person name="Pickel B."/>
            <person name="Atanasova L."/>
            <person name="Karlsson M."/>
            <person name="Huettel B."/>
            <person name="Barry K.W."/>
            <person name="Haridas S."/>
            <person name="Chen C."/>
            <person name="Bauer D."/>
            <person name="Andreopoulos W."/>
            <person name="Pangilinan J."/>
            <person name="LaButti K."/>
            <person name="Riley R."/>
            <person name="Lipzen A."/>
            <person name="Clum A."/>
            <person name="Drula E."/>
            <person name="Henrissat B."/>
            <person name="Kohler A."/>
            <person name="Grigoriev I.V."/>
            <person name="Martin F.M."/>
            <person name="Hacquard S."/>
        </authorList>
    </citation>
    <scope>NUCLEOTIDE SEQUENCE</scope>
    <source>
        <strain evidence="6">MPI-CAGE-CH-0243</strain>
    </source>
</reference>